<dbReference type="InterPro" id="IPR012938">
    <property type="entry name" value="Glc/Sorbosone_DH"/>
</dbReference>
<accession>A0A381URR5</accession>
<organism evidence="2">
    <name type="scientific">marine metagenome</name>
    <dbReference type="NCBI Taxonomy" id="408172"/>
    <lineage>
        <taxon>unclassified sequences</taxon>
        <taxon>metagenomes</taxon>
        <taxon>ecological metagenomes</taxon>
    </lineage>
</organism>
<evidence type="ECO:0000259" key="1">
    <source>
        <dbReference type="Pfam" id="PF07995"/>
    </source>
</evidence>
<feature type="domain" description="Glucose/Sorbosone dehydrogenase" evidence="1">
    <location>
        <begin position="46"/>
        <end position="372"/>
    </location>
</feature>
<dbReference type="Gene3D" id="2.120.10.30">
    <property type="entry name" value="TolB, C-terminal domain"/>
    <property type="match status" value="1"/>
</dbReference>
<evidence type="ECO:0000313" key="2">
    <source>
        <dbReference type="EMBL" id="SVA30869.1"/>
    </source>
</evidence>
<dbReference type="PANTHER" id="PTHR19328:SF75">
    <property type="entry name" value="ALDOSE SUGAR DEHYDROGENASE YLII"/>
    <property type="match status" value="1"/>
</dbReference>
<dbReference type="Pfam" id="PF07995">
    <property type="entry name" value="GSDH"/>
    <property type="match status" value="1"/>
</dbReference>
<sequence>MNILQQFLLIVLWFVSPILADDSDWDADIYNTDKVSFQVQIFIDGFEIPWGMAFLPDQRMLVTDRIGDLWIVAKDGTDKVKVIGEVPNVRSKGQGGMLDVEVHPNFSNNSYIYLTYSDVLDNKSHTSLIRAKLVNNQLIDSQVIFKPEEQFFTKKAHHFGSRIVFDDEGFIYFSIGDRGDRDLAQNLEMPNGKMYRIHDDGTIPIDNPFYYTKGAIQSIWSYGHRNAQGLAVHPLTRQLWEAEHGPRGGDEVNIILKGHNYGWPVITYGKNYSGTIISRFTHKEGMDQPVFHWTPSIAVCGIAFYDGDQFPEWKNNLLATSLKFERLHRIELDGLNMVKDEIIYEPGSRVRDVEIGPNGMIYVALEDPGRIVKISPYSK</sequence>
<dbReference type="SUPFAM" id="SSF50952">
    <property type="entry name" value="Soluble quinoprotein glucose dehydrogenase"/>
    <property type="match status" value="1"/>
</dbReference>
<dbReference type="InterPro" id="IPR011041">
    <property type="entry name" value="Quinoprot_gluc/sorb_DH_b-prop"/>
</dbReference>
<reference evidence="2" key="1">
    <citation type="submission" date="2018-05" db="EMBL/GenBank/DDBJ databases">
        <authorList>
            <person name="Lanie J.A."/>
            <person name="Ng W.-L."/>
            <person name="Kazmierczak K.M."/>
            <person name="Andrzejewski T.M."/>
            <person name="Davidsen T.M."/>
            <person name="Wayne K.J."/>
            <person name="Tettelin H."/>
            <person name="Glass J.I."/>
            <person name="Rusch D."/>
            <person name="Podicherti R."/>
            <person name="Tsui H.-C.T."/>
            <person name="Winkler M.E."/>
        </authorList>
    </citation>
    <scope>NUCLEOTIDE SEQUENCE</scope>
</reference>
<dbReference type="PANTHER" id="PTHR19328">
    <property type="entry name" value="HEDGEHOG-INTERACTING PROTEIN"/>
    <property type="match status" value="1"/>
</dbReference>
<dbReference type="AlphaFoldDB" id="A0A381URR5"/>
<name>A0A381URR5_9ZZZZ</name>
<dbReference type="InterPro" id="IPR011042">
    <property type="entry name" value="6-blade_b-propeller_TolB-like"/>
</dbReference>
<dbReference type="EMBL" id="UINC01006999">
    <property type="protein sequence ID" value="SVA30869.1"/>
    <property type="molecule type" value="Genomic_DNA"/>
</dbReference>
<gene>
    <name evidence="2" type="ORF">METZ01_LOCUS83723</name>
</gene>
<protein>
    <recommendedName>
        <fullName evidence="1">Glucose/Sorbosone dehydrogenase domain-containing protein</fullName>
    </recommendedName>
</protein>
<proteinExistence type="predicted"/>